<gene>
    <name evidence="9" type="ORF">A2872_02305</name>
</gene>
<evidence type="ECO:0000259" key="7">
    <source>
        <dbReference type="Pfam" id="PF00081"/>
    </source>
</evidence>
<dbReference type="GO" id="GO:0004784">
    <property type="term" value="F:superoxide dismutase activity"/>
    <property type="evidence" value="ECO:0007669"/>
    <property type="project" value="UniProtKB-EC"/>
</dbReference>
<dbReference type="PRINTS" id="PR01703">
    <property type="entry name" value="MNSODISMTASE"/>
</dbReference>
<feature type="binding site" evidence="5">
    <location>
        <position position="73"/>
    </location>
    <ligand>
        <name>Mn(2+)</name>
        <dbReference type="ChEBI" id="CHEBI:29035"/>
    </ligand>
</feature>
<name>A0A1F5Z5Q7_9BACT</name>
<dbReference type="EC" id="1.15.1.1" evidence="2 6"/>
<dbReference type="Gene3D" id="1.10.287.990">
    <property type="entry name" value="Fe,Mn superoxide dismutase (SOD) domain"/>
    <property type="match status" value="1"/>
</dbReference>
<evidence type="ECO:0000256" key="4">
    <source>
        <dbReference type="ARBA" id="ARBA00023002"/>
    </source>
</evidence>
<dbReference type="SUPFAM" id="SSF46609">
    <property type="entry name" value="Fe,Mn superoxide dismutase (SOD), N-terminal domain"/>
    <property type="match status" value="1"/>
</dbReference>
<comment type="similarity">
    <text evidence="1 6">Belongs to the iron/manganese superoxide dismutase family.</text>
</comment>
<proteinExistence type="inferred from homology"/>
<dbReference type="GO" id="GO:0005737">
    <property type="term" value="C:cytoplasm"/>
    <property type="evidence" value="ECO:0007669"/>
    <property type="project" value="TreeGrafter"/>
</dbReference>
<comment type="function">
    <text evidence="6">Destroys radicals which are normally produced within the cells and which are toxic to biological systems.</text>
</comment>
<dbReference type="PIRSF" id="PIRSF000349">
    <property type="entry name" value="SODismutase"/>
    <property type="match status" value="1"/>
</dbReference>
<dbReference type="EMBL" id="MFJG01000002">
    <property type="protein sequence ID" value="OGG07771.1"/>
    <property type="molecule type" value="Genomic_DNA"/>
</dbReference>
<protein>
    <recommendedName>
        <fullName evidence="2 6">Superoxide dismutase</fullName>
        <ecNumber evidence="2 6">1.15.1.1</ecNumber>
    </recommendedName>
</protein>
<evidence type="ECO:0000256" key="1">
    <source>
        <dbReference type="ARBA" id="ARBA00008714"/>
    </source>
</evidence>
<dbReference type="InterPro" id="IPR019832">
    <property type="entry name" value="Mn/Fe_SOD_C"/>
</dbReference>
<dbReference type="PANTHER" id="PTHR43595">
    <property type="entry name" value="37S RIBOSOMAL PROTEIN S26, MITOCHONDRIAL"/>
    <property type="match status" value="1"/>
</dbReference>
<dbReference type="GO" id="GO:0046872">
    <property type="term" value="F:metal ion binding"/>
    <property type="evidence" value="ECO:0007669"/>
    <property type="project" value="UniProtKB-KW"/>
</dbReference>
<dbReference type="InterPro" id="IPR001189">
    <property type="entry name" value="Mn/Fe_SOD"/>
</dbReference>
<comment type="catalytic activity">
    <reaction evidence="6">
        <text>2 superoxide + 2 H(+) = H2O2 + O2</text>
        <dbReference type="Rhea" id="RHEA:20696"/>
        <dbReference type="ChEBI" id="CHEBI:15378"/>
        <dbReference type="ChEBI" id="CHEBI:15379"/>
        <dbReference type="ChEBI" id="CHEBI:16240"/>
        <dbReference type="ChEBI" id="CHEBI:18421"/>
        <dbReference type="EC" id="1.15.1.1"/>
    </reaction>
</comment>
<evidence type="ECO:0000259" key="8">
    <source>
        <dbReference type="Pfam" id="PF02777"/>
    </source>
</evidence>
<evidence type="ECO:0000313" key="10">
    <source>
        <dbReference type="Proteomes" id="UP000178681"/>
    </source>
</evidence>
<dbReference type="InterPro" id="IPR036324">
    <property type="entry name" value="Mn/Fe_SOD_N_sf"/>
</dbReference>
<keyword evidence="4 6" id="KW-0560">Oxidoreductase</keyword>
<dbReference type="Gene3D" id="3.55.40.20">
    <property type="entry name" value="Iron/manganese superoxide dismutase, C-terminal domain"/>
    <property type="match status" value="1"/>
</dbReference>
<dbReference type="Proteomes" id="UP000178681">
    <property type="component" value="Unassembled WGS sequence"/>
</dbReference>
<sequence>MMFTLNPLPFAYDALEPYIDAQTMHLHHDKHHQTYVDKLNDIIKNNPDLENKDLEELLFEPRTKNMAGGVFNHNLFWTFLTPGYELPTPDSELQAEFSKAALSLFGSGWVWLTADQKVISTPNQDAPKEKVILGIDLWEHAYYLKYQNRRKDYLDAFWKLMGS</sequence>
<dbReference type="Pfam" id="PF00081">
    <property type="entry name" value="Sod_Fe_N"/>
    <property type="match status" value="1"/>
</dbReference>
<dbReference type="Pfam" id="PF02777">
    <property type="entry name" value="Sod_Fe_C"/>
    <property type="match status" value="1"/>
</dbReference>
<dbReference type="AlphaFoldDB" id="A0A1F5Z5Q7"/>
<comment type="caution">
    <text evidence="9">The sequence shown here is derived from an EMBL/GenBank/DDBJ whole genome shotgun (WGS) entry which is preliminary data.</text>
</comment>
<dbReference type="STRING" id="1798377.A2872_02305"/>
<feature type="domain" description="Manganese/iron superoxide dismutase C-terminal" evidence="8">
    <location>
        <begin position="92"/>
        <end position="160"/>
    </location>
</feature>
<evidence type="ECO:0000256" key="5">
    <source>
        <dbReference type="PIRSR" id="PIRSR000349-1"/>
    </source>
</evidence>
<feature type="binding site" evidence="5">
    <location>
        <position position="136"/>
    </location>
    <ligand>
        <name>Mn(2+)</name>
        <dbReference type="ChEBI" id="CHEBI:29035"/>
    </ligand>
</feature>
<organism evidence="9 10">
    <name type="scientific">Candidatus Gottesmanbacteria bacterium RIFCSPHIGHO2_01_FULL_42_12</name>
    <dbReference type="NCBI Taxonomy" id="1798377"/>
    <lineage>
        <taxon>Bacteria</taxon>
        <taxon>Candidatus Gottesmaniibacteriota</taxon>
    </lineage>
</organism>
<feature type="domain" description="Manganese/iron superoxide dismutase N-terminal" evidence="7">
    <location>
        <begin position="3"/>
        <end position="80"/>
    </location>
</feature>
<feature type="binding site" evidence="5">
    <location>
        <position position="140"/>
    </location>
    <ligand>
        <name>Mn(2+)</name>
        <dbReference type="ChEBI" id="CHEBI:29035"/>
    </ligand>
</feature>
<dbReference type="InterPro" id="IPR036314">
    <property type="entry name" value="SOD_C_sf"/>
</dbReference>
<keyword evidence="3 5" id="KW-0479">Metal-binding</keyword>
<dbReference type="SUPFAM" id="SSF54719">
    <property type="entry name" value="Fe,Mn superoxide dismutase (SOD), C-terminal domain"/>
    <property type="match status" value="1"/>
</dbReference>
<evidence type="ECO:0000313" key="9">
    <source>
        <dbReference type="EMBL" id="OGG07771.1"/>
    </source>
</evidence>
<dbReference type="PROSITE" id="PS00088">
    <property type="entry name" value="SOD_MN"/>
    <property type="match status" value="1"/>
</dbReference>
<dbReference type="InterPro" id="IPR019831">
    <property type="entry name" value="Mn/Fe_SOD_N"/>
</dbReference>
<accession>A0A1F5Z5Q7</accession>
<evidence type="ECO:0000256" key="6">
    <source>
        <dbReference type="RuleBase" id="RU000414"/>
    </source>
</evidence>
<evidence type="ECO:0000256" key="3">
    <source>
        <dbReference type="ARBA" id="ARBA00022723"/>
    </source>
</evidence>
<reference evidence="9 10" key="1">
    <citation type="journal article" date="2016" name="Nat. Commun.">
        <title>Thousands of microbial genomes shed light on interconnected biogeochemical processes in an aquifer system.</title>
        <authorList>
            <person name="Anantharaman K."/>
            <person name="Brown C.T."/>
            <person name="Hug L.A."/>
            <person name="Sharon I."/>
            <person name="Castelle C.J."/>
            <person name="Probst A.J."/>
            <person name="Thomas B.C."/>
            <person name="Singh A."/>
            <person name="Wilkins M.J."/>
            <person name="Karaoz U."/>
            <person name="Brodie E.L."/>
            <person name="Williams K.H."/>
            <person name="Hubbard S.S."/>
            <person name="Banfield J.F."/>
        </authorList>
    </citation>
    <scope>NUCLEOTIDE SEQUENCE [LARGE SCALE GENOMIC DNA]</scope>
</reference>
<dbReference type="PANTHER" id="PTHR43595:SF2">
    <property type="entry name" value="SMALL RIBOSOMAL SUBUNIT PROTEIN MS42"/>
    <property type="match status" value="1"/>
</dbReference>
<evidence type="ECO:0000256" key="2">
    <source>
        <dbReference type="ARBA" id="ARBA00012682"/>
    </source>
</evidence>
<dbReference type="InterPro" id="IPR019833">
    <property type="entry name" value="Mn/Fe_SOD_BS"/>
</dbReference>
<feature type="binding site" evidence="5">
    <location>
        <position position="27"/>
    </location>
    <ligand>
        <name>Mn(2+)</name>
        <dbReference type="ChEBI" id="CHEBI:29035"/>
    </ligand>
</feature>